<sequence length="326" mass="36985">MKKTIYLVGALVVVGLHSCKSVQQKNIDLTVKPGAIWQDTNQEVINAHGGGLLKRGKNYYWYGEIRGKSASEGVSVYSSKDLVHWENKGVALSKSKDSTSEIAVGGLMERPKVIFNEKTKKYVMWFHLELPRQGYKAARAGIAVSDNPLGPFTYLKSFRPNGNMSRDMTLFVDDDGSAYHIYSSRENYDLRVVKLTADYLDVTKEDTLLFSKHREAPAIFKKDGKYFLITSGCTGWDPNAATLHSANSIFGPWKLEGDPMRGPMAEKTFDGQSTYILTVDSKKNQYIFMADRWKPKDLKDSRYLWLPISFENGIPLVLWQNEWKIK</sequence>
<dbReference type="InterPro" id="IPR023296">
    <property type="entry name" value="Glyco_hydro_beta-prop_sf"/>
</dbReference>
<proteinExistence type="inferred from homology"/>
<gene>
    <name evidence="5" type="ORF">QM524_02560</name>
</gene>
<evidence type="ECO:0000256" key="1">
    <source>
        <dbReference type="ARBA" id="ARBA00009865"/>
    </source>
</evidence>
<dbReference type="PANTHER" id="PTHR22925">
    <property type="entry name" value="GLYCOSYL HYDROLASE 43 FAMILY MEMBER"/>
    <property type="match status" value="1"/>
</dbReference>
<evidence type="ECO:0000313" key="6">
    <source>
        <dbReference type="Proteomes" id="UP001236507"/>
    </source>
</evidence>
<keyword evidence="2 4" id="KW-0378">Hydrolase</keyword>
<dbReference type="Proteomes" id="UP001236507">
    <property type="component" value="Unassembled WGS sequence"/>
</dbReference>
<name>A0ABT6Y3D8_9BACT</name>
<dbReference type="EMBL" id="JASHIF010000002">
    <property type="protein sequence ID" value="MDI9858082.1"/>
    <property type="molecule type" value="Genomic_DNA"/>
</dbReference>
<dbReference type="RefSeq" id="WP_283343347.1">
    <property type="nucleotide sequence ID" value="NZ_JASHIF010000002.1"/>
</dbReference>
<dbReference type="SUPFAM" id="SSF75005">
    <property type="entry name" value="Arabinanase/levansucrase/invertase"/>
    <property type="match status" value="1"/>
</dbReference>
<dbReference type="Pfam" id="PF04616">
    <property type="entry name" value="Glyco_hydro_43"/>
    <property type="match status" value="1"/>
</dbReference>
<dbReference type="InterPro" id="IPR006710">
    <property type="entry name" value="Glyco_hydro_43"/>
</dbReference>
<accession>A0ABT6Y3D8</accession>
<protein>
    <submittedName>
        <fullName evidence="5">Glycoside hydrolase family 43 protein</fullName>
    </submittedName>
</protein>
<dbReference type="CDD" id="cd18825">
    <property type="entry name" value="GH43_CtGH43-like"/>
    <property type="match status" value="1"/>
</dbReference>
<evidence type="ECO:0000256" key="2">
    <source>
        <dbReference type="ARBA" id="ARBA00022801"/>
    </source>
</evidence>
<reference evidence="5 6" key="1">
    <citation type="submission" date="2023-05" db="EMBL/GenBank/DDBJ databases">
        <title>Novel species of genus Flectobacillus isolated from stream in China.</title>
        <authorList>
            <person name="Lu H."/>
        </authorList>
    </citation>
    <scope>NUCLEOTIDE SEQUENCE [LARGE SCALE GENOMIC DNA]</scope>
    <source>
        <strain evidence="5 6">KCTC 42575</strain>
    </source>
</reference>
<evidence type="ECO:0000313" key="5">
    <source>
        <dbReference type="EMBL" id="MDI9858082.1"/>
    </source>
</evidence>
<organism evidence="5 6">
    <name type="scientific">Flectobacillus roseus</name>
    <dbReference type="NCBI Taxonomy" id="502259"/>
    <lineage>
        <taxon>Bacteria</taxon>
        <taxon>Pseudomonadati</taxon>
        <taxon>Bacteroidota</taxon>
        <taxon>Cytophagia</taxon>
        <taxon>Cytophagales</taxon>
        <taxon>Flectobacillaceae</taxon>
        <taxon>Flectobacillus</taxon>
    </lineage>
</organism>
<dbReference type="Gene3D" id="2.115.10.20">
    <property type="entry name" value="Glycosyl hydrolase domain, family 43"/>
    <property type="match status" value="1"/>
</dbReference>
<comment type="caution">
    <text evidence="5">The sequence shown here is derived from an EMBL/GenBank/DDBJ whole genome shotgun (WGS) entry which is preliminary data.</text>
</comment>
<comment type="similarity">
    <text evidence="1 4">Belongs to the glycosyl hydrolase 43 family.</text>
</comment>
<evidence type="ECO:0000256" key="4">
    <source>
        <dbReference type="RuleBase" id="RU361187"/>
    </source>
</evidence>
<evidence type="ECO:0000256" key="3">
    <source>
        <dbReference type="ARBA" id="ARBA00023295"/>
    </source>
</evidence>
<dbReference type="PANTHER" id="PTHR22925:SF3">
    <property type="entry name" value="GLYCOSYL HYDROLASE FAMILY PROTEIN 43"/>
    <property type="match status" value="1"/>
</dbReference>
<dbReference type="GO" id="GO:0016787">
    <property type="term" value="F:hydrolase activity"/>
    <property type="evidence" value="ECO:0007669"/>
    <property type="project" value="UniProtKB-KW"/>
</dbReference>
<keyword evidence="3 4" id="KW-0326">Glycosidase</keyword>
<keyword evidence="6" id="KW-1185">Reference proteome</keyword>